<reference evidence="4 5" key="1">
    <citation type="submission" date="2019-02" db="EMBL/GenBank/DDBJ databases">
        <title>Deep-cultivation of Planctomycetes and their phenomic and genomic characterization uncovers novel biology.</title>
        <authorList>
            <person name="Wiegand S."/>
            <person name="Jogler M."/>
            <person name="Boedeker C."/>
            <person name="Pinto D."/>
            <person name="Vollmers J."/>
            <person name="Rivas-Marin E."/>
            <person name="Kohn T."/>
            <person name="Peeters S.H."/>
            <person name="Heuer A."/>
            <person name="Rast P."/>
            <person name="Oberbeckmann S."/>
            <person name="Bunk B."/>
            <person name="Jeske O."/>
            <person name="Meyerdierks A."/>
            <person name="Storesund J.E."/>
            <person name="Kallscheuer N."/>
            <person name="Luecker S."/>
            <person name="Lage O.M."/>
            <person name="Pohl T."/>
            <person name="Merkel B.J."/>
            <person name="Hornburger P."/>
            <person name="Mueller R.-W."/>
            <person name="Bruemmer F."/>
            <person name="Labrenz M."/>
            <person name="Spormann A.M."/>
            <person name="Op den Camp H."/>
            <person name="Overmann J."/>
            <person name="Amann R."/>
            <person name="Jetten M.S.M."/>
            <person name="Mascher T."/>
            <person name="Medema M.H."/>
            <person name="Devos D.P."/>
            <person name="Kaster A.-K."/>
            <person name="Ovreas L."/>
            <person name="Rohde M."/>
            <person name="Galperin M.Y."/>
            <person name="Jogler C."/>
        </authorList>
    </citation>
    <scope>NUCLEOTIDE SEQUENCE [LARGE SCALE GENOMIC DNA]</scope>
    <source>
        <strain evidence="4 5">CA12</strain>
    </source>
</reference>
<accession>A0A517P8D4</accession>
<feature type="chain" id="PRO_5022220511" description="SURF1-like protein" evidence="3">
    <location>
        <begin position="16"/>
        <end position="333"/>
    </location>
</feature>
<keyword evidence="5" id="KW-1185">Reference proteome</keyword>
<evidence type="ECO:0000256" key="3">
    <source>
        <dbReference type="SAM" id="SignalP"/>
    </source>
</evidence>
<keyword evidence="3" id="KW-0732">Signal</keyword>
<proteinExistence type="predicted"/>
<evidence type="ECO:0000313" key="4">
    <source>
        <dbReference type="EMBL" id="QDT15632.1"/>
    </source>
</evidence>
<dbReference type="AlphaFoldDB" id="A0A517P8D4"/>
<gene>
    <name evidence="4" type="ORF">CA12_17170</name>
</gene>
<name>A0A517P8D4_9PLAN</name>
<evidence type="ECO:0008006" key="6">
    <source>
        <dbReference type="Google" id="ProtNLM"/>
    </source>
</evidence>
<evidence type="ECO:0000256" key="2">
    <source>
        <dbReference type="SAM" id="Phobius"/>
    </source>
</evidence>
<organism evidence="4 5">
    <name type="scientific">Alienimonas californiensis</name>
    <dbReference type="NCBI Taxonomy" id="2527989"/>
    <lineage>
        <taxon>Bacteria</taxon>
        <taxon>Pseudomonadati</taxon>
        <taxon>Planctomycetota</taxon>
        <taxon>Planctomycetia</taxon>
        <taxon>Planctomycetales</taxon>
        <taxon>Planctomycetaceae</taxon>
        <taxon>Alienimonas</taxon>
    </lineage>
</organism>
<keyword evidence="2" id="KW-1133">Transmembrane helix</keyword>
<sequence precursor="true">MVGALALVLFAANWAANPSNWYWIAPPQAAAGAGDAGGEPPDFSIREDGPLRPGAIRVAALAPPTSEGDGAAEDAENLDGRLPAALTAAAEDRKLRFTRAELVAIAAILERFETTPLAVPADEAPASFPNLMRDPDYYRGRPARIVGEARGISDLGEGRGVELWVFLPDAGDNPVRVWANRAEGLPRDAFLETPVPVSLEGTLFKLQGYAAQGENGEGRLHVAPLILADAAKPARIAPAVPQTPASLPWIVLGVIAAVLAGGALLVWRWKAADRNYERTTLSRLSAAADGRDQPLHFATDADDPGAFLAGLSDGSAPTDPTAAVTSEPTAEAR</sequence>
<feature type="region of interest" description="Disordered" evidence="1">
    <location>
        <begin position="295"/>
        <end position="333"/>
    </location>
</feature>
<evidence type="ECO:0000256" key="1">
    <source>
        <dbReference type="SAM" id="MobiDB-lite"/>
    </source>
</evidence>
<feature type="compositionally biased region" description="Polar residues" evidence="1">
    <location>
        <begin position="323"/>
        <end position="333"/>
    </location>
</feature>
<dbReference type="KEGG" id="acaf:CA12_17170"/>
<dbReference type="EMBL" id="CP036265">
    <property type="protein sequence ID" value="QDT15632.1"/>
    <property type="molecule type" value="Genomic_DNA"/>
</dbReference>
<feature type="transmembrane region" description="Helical" evidence="2">
    <location>
        <begin position="247"/>
        <end position="267"/>
    </location>
</feature>
<protein>
    <recommendedName>
        <fullName evidence="6">SURF1-like protein</fullName>
    </recommendedName>
</protein>
<evidence type="ECO:0000313" key="5">
    <source>
        <dbReference type="Proteomes" id="UP000318741"/>
    </source>
</evidence>
<keyword evidence="2" id="KW-0472">Membrane</keyword>
<keyword evidence="2" id="KW-0812">Transmembrane</keyword>
<feature type="signal peptide" evidence="3">
    <location>
        <begin position="1"/>
        <end position="15"/>
    </location>
</feature>
<dbReference type="Proteomes" id="UP000318741">
    <property type="component" value="Chromosome"/>
</dbReference>